<dbReference type="Gramene" id="TraesCS2B02G378200.2">
    <property type="protein sequence ID" value="TraesCS2B02G378200.2"/>
    <property type="gene ID" value="TraesCS2B02G378200"/>
</dbReference>
<dbReference type="PANTHER" id="PTHR32133">
    <property type="entry name" value="OS07G0120400 PROTEIN"/>
    <property type="match status" value="1"/>
</dbReference>
<dbReference type="SMR" id="A0A3B6C9E8"/>
<dbReference type="Gramene" id="TraesCS2B03G0970700.2">
    <property type="protein sequence ID" value="TraesCS2B03G0970700.2.CDS"/>
    <property type="gene ID" value="TraesCS2B03G0970700"/>
</dbReference>
<dbReference type="STRING" id="4565.A0A3B6C9E8"/>
<evidence type="ECO:0000313" key="3">
    <source>
        <dbReference type="EnsemblPlants" id="TraesCS2B02G378200.2"/>
    </source>
</evidence>
<dbReference type="SUPFAM" id="SSF81383">
    <property type="entry name" value="F-box domain"/>
    <property type="match status" value="1"/>
</dbReference>
<dbReference type="Gramene" id="TraesNOR2B03G00998780.1">
    <property type="protein sequence ID" value="TraesNOR2B03G00998780.1"/>
    <property type="gene ID" value="TraesNOR2B03G00998780"/>
</dbReference>
<dbReference type="OrthoDB" id="650665at2759"/>
<proteinExistence type="predicted"/>
<dbReference type="Pfam" id="PF00646">
    <property type="entry name" value="F-box"/>
    <property type="match status" value="1"/>
</dbReference>
<dbReference type="PANTHER" id="PTHR32133:SF382">
    <property type="entry name" value="F-BOX DOMAIN-CONTAINING PROTEIN"/>
    <property type="match status" value="1"/>
</dbReference>
<dbReference type="PROSITE" id="PS50181">
    <property type="entry name" value="FBOX"/>
    <property type="match status" value="1"/>
</dbReference>
<dbReference type="EnsemblPlants" id="TraesCS2B02G378200.2">
    <property type="protein sequence ID" value="TraesCS2B02G378200.2"/>
    <property type="gene ID" value="TraesCS2B02G378200"/>
</dbReference>
<dbReference type="Gramene" id="TraesMAC2B03G00982630.1">
    <property type="protein sequence ID" value="TraesMAC2B03G00982630.1"/>
    <property type="gene ID" value="TraesMAC2B03G00982630"/>
</dbReference>
<accession>A0A3B6C9E8</accession>
<dbReference type="AlphaFoldDB" id="A0A3B6C9E8"/>
<dbReference type="Gramene" id="TraesJAG2B03G00984840.1">
    <property type="protein sequence ID" value="TraesJAG2B03G00984840.1"/>
    <property type="gene ID" value="TraesJAG2B03G00984840"/>
</dbReference>
<dbReference type="Gramene" id="TraesLDM2B03G00985970.1">
    <property type="protein sequence ID" value="TraesLDM2B03G00985970.1"/>
    <property type="gene ID" value="TraesLDM2B03G00985970"/>
</dbReference>
<dbReference type="Gene3D" id="1.20.1280.50">
    <property type="match status" value="1"/>
</dbReference>
<sequence>MPPPPATLPDELLEEILLRLPPDDPGCLFRASLVCKPWRSRLAGPAFTRLYREFHGAPPLLGFFENDETVLCWFSPLSPTSPFFPVHPGKCSLFVLDSRHGLVLSNTIGPDGEPLCLIVWDPVGHRQWRLPLPDFVDWPTVPDCAAAVLCAADGCDHLDCPGDPFRVVYVGTDDDGVAQACVYSSESRAWSPVTSCEHPDLPLHVISSRPNALVGDAVYFLCHQETFILQYDLLNQELSMIYWPPLPKCKCDEYIVMATEDGELGCATLKESKLELWSMEADAGGAVKWVTRRVVDLQNLLPSPPRFLVCCANGVHVFFVRTDLGTFTVELNSGRVKKVSSSSEVIPYMRFYTPDLAPSTMASSSENIETAQDEHHDQLLPHSTGDVGDEKEKWVEKGEEDCEWEDGWEEEAEEEKWEWEGKKALKELFDKGSKAIEEEQFVHAKHCFHDVLESRTLYYGRLSPLCISTYYKYGLTLLYKARADIAPYQDLVKGDDTGISMASGSNVKEGDTGKDLDLAWKMFHIARAISENCPWMPMVKVDIYCALAEVSMEREDIDYSLRARFKALAILEHLVEPDHCRIVLLNFHIFLAFTSASKIRDALPYVIKVVSLYKSRVRKLRKALEDLLAVKGENAPAAEVGSEELSLDNEIDVLNNILTALENKLEDLTQATITPVSVASGMYNIVYAVPRAASPTLQIAGGSNSVSTAATVETQSSTGIELETAGQGMKQANAKLISAEPS</sequence>
<evidence type="ECO:0000259" key="2">
    <source>
        <dbReference type="PROSITE" id="PS50181"/>
    </source>
</evidence>
<reference evidence="3" key="1">
    <citation type="submission" date="2018-08" db="EMBL/GenBank/DDBJ databases">
        <authorList>
            <person name="Rossello M."/>
        </authorList>
    </citation>
    <scope>NUCLEOTIDE SEQUENCE [LARGE SCALE GENOMIC DNA]</scope>
    <source>
        <strain evidence="3">cv. Chinese Spring</strain>
    </source>
</reference>
<protein>
    <recommendedName>
        <fullName evidence="2">F-box domain-containing protein</fullName>
    </recommendedName>
</protein>
<reference evidence="3" key="2">
    <citation type="submission" date="2018-10" db="UniProtKB">
        <authorList>
            <consortium name="EnsemblPlants"/>
        </authorList>
    </citation>
    <scope>IDENTIFICATION</scope>
</reference>
<evidence type="ECO:0000256" key="1">
    <source>
        <dbReference type="SAM" id="MobiDB-lite"/>
    </source>
</evidence>
<dbReference type="Proteomes" id="UP000019116">
    <property type="component" value="Chromosome 2B"/>
</dbReference>
<feature type="region of interest" description="Disordered" evidence="1">
    <location>
        <begin position="360"/>
        <end position="392"/>
    </location>
</feature>
<dbReference type="OMA" id="CWFSPLS"/>
<feature type="compositionally biased region" description="Polar residues" evidence="1">
    <location>
        <begin position="360"/>
        <end position="370"/>
    </location>
</feature>
<keyword evidence="4" id="KW-1185">Reference proteome</keyword>
<organism evidence="3">
    <name type="scientific">Triticum aestivum</name>
    <name type="common">Wheat</name>
    <dbReference type="NCBI Taxonomy" id="4565"/>
    <lineage>
        <taxon>Eukaryota</taxon>
        <taxon>Viridiplantae</taxon>
        <taxon>Streptophyta</taxon>
        <taxon>Embryophyta</taxon>
        <taxon>Tracheophyta</taxon>
        <taxon>Spermatophyta</taxon>
        <taxon>Magnoliopsida</taxon>
        <taxon>Liliopsida</taxon>
        <taxon>Poales</taxon>
        <taxon>Poaceae</taxon>
        <taxon>BOP clade</taxon>
        <taxon>Pooideae</taxon>
        <taxon>Triticodae</taxon>
        <taxon>Triticeae</taxon>
        <taxon>Triticinae</taxon>
        <taxon>Triticum</taxon>
    </lineage>
</organism>
<dbReference type="Gramene" id="TraesPARA_EIv1.0_0526770.1">
    <property type="protein sequence ID" value="TraesPARA_EIv1.0_0526770.1.CDS"/>
    <property type="gene ID" value="TraesPARA_EIv1.0_0526770"/>
</dbReference>
<evidence type="ECO:0000313" key="4">
    <source>
        <dbReference type="Proteomes" id="UP000019116"/>
    </source>
</evidence>
<dbReference type="InterPro" id="IPR036047">
    <property type="entry name" value="F-box-like_dom_sf"/>
</dbReference>
<feature type="domain" description="F-box" evidence="2">
    <location>
        <begin position="2"/>
        <end position="54"/>
    </location>
</feature>
<dbReference type="Gramene" id="TraesSYM2B03G00999620.1">
    <property type="protein sequence ID" value="TraesSYM2B03G00999620.1"/>
    <property type="gene ID" value="TraesSYM2B03G00999620"/>
</dbReference>
<dbReference type="Gramene" id="TraesARI2B03G00999870.1">
    <property type="protein sequence ID" value="TraesARI2B03G00999870.1"/>
    <property type="gene ID" value="TraesARI2B03G00999870"/>
</dbReference>
<name>A0A3B6C9E8_WHEAT</name>
<dbReference type="InterPro" id="IPR001810">
    <property type="entry name" value="F-box_dom"/>
</dbReference>